<gene>
    <name evidence="5" type="ORF">DPMN_163207</name>
</gene>
<comment type="caution">
    <text evidence="5">The sequence shown here is derived from an EMBL/GenBank/DDBJ whole genome shotgun (WGS) entry which is preliminary data.</text>
</comment>
<protein>
    <recommendedName>
        <fullName evidence="7">Protein quiver</fullName>
    </recommendedName>
</protein>
<keyword evidence="3" id="KW-0812">Transmembrane</keyword>
<dbReference type="Pfam" id="PF17064">
    <property type="entry name" value="QVR"/>
    <property type="match status" value="1"/>
</dbReference>
<sequence>MMNAKIIAVLFACCVLAILAGSADAVKCYVCNTGDPGCDDSFDSNKMTAANMKSGCTACSKSKGKILGIQATSRDCSLTAAPFDGCKSQSEAGLSGTACFCKSDLCNSSDRVSIATTLLALPALAYIAFRLSIL</sequence>
<feature type="chain" id="PRO_5039126295" description="Protein quiver" evidence="4">
    <location>
        <begin position="26"/>
        <end position="134"/>
    </location>
</feature>
<dbReference type="InterPro" id="IPR031424">
    <property type="entry name" value="QVR-like"/>
</dbReference>
<accession>A0A9D4IUD4</accession>
<evidence type="ECO:0008006" key="7">
    <source>
        <dbReference type="Google" id="ProtNLM"/>
    </source>
</evidence>
<dbReference type="GO" id="GO:0030431">
    <property type="term" value="P:sleep"/>
    <property type="evidence" value="ECO:0007669"/>
    <property type="project" value="InterPro"/>
</dbReference>
<evidence type="ECO:0000313" key="6">
    <source>
        <dbReference type="Proteomes" id="UP000828390"/>
    </source>
</evidence>
<dbReference type="PANTHER" id="PTHR33562">
    <property type="entry name" value="ATILLA, ISOFORM B-RELATED-RELATED"/>
    <property type="match status" value="1"/>
</dbReference>
<organism evidence="5 6">
    <name type="scientific">Dreissena polymorpha</name>
    <name type="common">Zebra mussel</name>
    <name type="synonym">Mytilus polymorpha</name>
    <dbReference type="NCBI Taxonomy" id="45954"/>
    <lineage>
        <taxon>Eukaryota</taxon>
        <taxon>Metazoa</taxon>
        <taxon>Spiralia</taxon>
        <taxon>Lophotrochozoa</taxon>
        <taxon>Mollusca</taxon>
        <taxon>Bivalvia</taxon>
        <taxon>Autobranchia</taxon>
        <taxon>Heteroconchia</taxon>
        <taxon>Euheterodonta</taxon>
        <taxon>Imparidentia</taxon>
        <taxon>Neoheterodontei</taxon>
        <taxon>Myida</taxon>
        <taxon>Dreissenoidea</taxon>
        <taxon>Dreissenidae</taxon>
        <taxon>Dreissena</taxon>
    </lineage>
</organism>
<evidence type="ECO:0000313" key="5">
    <source>
        <dbReference type="EMBL" id="KAH3785122.1"/>
    </source>
</evidence>
<evidence type="ECO:0000256" key="1">
    <source>
        <dbReference type="ARBA" id="ARBA00022729"/>
    </source>
</evidence>
<dbReference type="AlphaFoldDB" id="A0A9D4IUD4"/>
<keyword evidence="2" id="KW-0325">Glycoprotein</keyword>
<evidence type="ECO:0000256" key="4">
    <source>
        <dbReference type="SAM" id="SignalP"/>
    </source>
</evidence>
<keyword evidence="1 4" id="KW-0732">Signal</keyword>
<dbReference type="EMBL" id="JAIWYP010000008">
    <property type="protein sequence ID" value="KAH3785122.1"/>
    <property type="molecule type" value="Genomic_DNA"/>
</dbReference>
<dbReference type="GO" id="GO:0032222">
    <property type="term" value="P:regulation of synaptic transmission, cholinergic"/>
    <property type="evidence" value="ECO:0007669"/>
    <property type="project" value="InterPro"/>
</dbReference>
<evidence type="ECO:0000256" key="3">
    <source>
        <dbReference type="SAM" id="Phobius"/>
    </source>
</evidence>
<evidence type="ECO:0000256" key="2">
    <source>
        <dbReference type="ARBA" id="ARBA00023180"/>
    </source>
</evidence>
<keyword evidence="6" id="KW-1185">Reference proteome</keyword>
<dbReference type="PANTHER" id="PTHR33562:SF28">
    <property type="entry name" value="PROTEIN QUIVER"/>
    <property type="match status" value="1"/>
</dbReference>
<name>A0A9D4IUD4_DREPO</name>
<feature type="transmembrane region" description="Helical" evidence="3">
    <location>
        <begin position="112"/>
        <end position="129"/>
    </location>
</feature>
<reference evidence="5" key="2">
    <citation type="submission" date="2020-11" db="EMBL/GenBank/DDBJ databases">
        <authorList>
            <person name="McCartney M.A."/>
            <person name="Auch B."/>
            <person name="Kono T."/>
            <person name="Mallez S."/>
            <person name="Becker A."/>
            <person name="Gohl D.M."/>
            <person name="Silverstein K.A.T."/>
            <person name="Koren S."/>
            <person name="Bechman K.B."/>
            <person name="Herman A."/>
            <person name="Abrahante J.E."/>
            <person name="Garbe J."/>
        </authorList>
    </citation>
    <scope>NUCLEOTIDE SEQUENCE</scope>
    <source>
        <strain evidence="5">Duluth1</strain>
        <tissue evidence="5">Whole animal</tissue>
    </source>
</reference>
<dbReference type="Proteomes" id="UP000828390">
    <property type="component" value="Unassembled WGS sequence"/>
</dbReference>
<proteinExistence type="predicted"/>
<dbReference type="InterPro" id="IPR050975">
    <property type="entry name" value="Sleep_regulator"/>
</dbReference>
<feature type="signal peptide" evidence="4">
    <location>
        <begin position="1"/>
        <end position="25"/>
    </location>
</feature>
<reference evidence="5" key="1">
    <citation type="journal article" date="2019" name="bioRxiv">
        <title>The Genome of the Zebra Mussel, Dreissena polymorpha: A Resource for Invasive Species Research.</title>
        <authorList>
            <person name="McCartney M.A."/>
            <person name="Auch B."/>
            <person name="Kono T."/>
            <person name="Mallez S."/>
            <person name="Zhang Y."/>
            <person name="Obille A."/>
            <person name="Becker A."/>
            <person name="Abrahante J.E."/>
            <person name="Garbe J."/>
            <person name="Badalamenti J.P."/>
            <person name="Herman A."/>
            <person name="Mangelson H."/>
            <person name="Liachko I."/>
            <person name="Sullivan S."/>
            <person name="Sone E.D."/>
            <person name="Koren S."/>
            <person name="Silverstein K.A.T."/>
            <person name="Beckman K.B."/>
            <person name="Gohl D.M."/>
        </authorList>
    </citation>
    <scope>NUCLEOTIDE SEQUENCE</scope>
    <source>
        <strain evidence="5">Duluth1</strain>
        <tissue evidence="5">Whole animal</tissue>
    </source>
</reference>
<keyword evidence="3" id="KW-0472">Membrane</keyword>
<dbReference type="OrthoDB" id="6420171at2759"/>
<keyword evidence="3" id="KW-1133">Transmembrane helix</keyword>